<evidence type="ECO:0000313" key="3">
    <source>
        <dbReference type="EMBL" id="RGM75178.1"/>
    </source>
</evidence>
<name>A0A395V4B9_9FIRM</name>
<evidence type="ECO:0000256" key="2">
    <source>
        <dbReference type="SAM" id="Phobius"/>
    </source>
</evidence>
<keyword evidence="2" id="KW-1133">Transmembrane helix</keyword>
<dbReference type="EMBL" id="QRUJ01000001">
    <property type="protein sequence ID" value="RGR57059.1"/>
    <property type="molecule type" value="Genomic_DNA"/>
</dbReference>
<evidence type="ECO:0000313" key="4">
    <source>
        <dbReference type="EMBL" id="RGR57059.1"/>
    </source>
</evidence>
<dbReference type="RefSeq" id="WP_117717979.1">
    <property type="nucleotide sequence ID" value="NZ_QRUJ01000001.1"/>
</dbReference>
<proteinExistence type="predicted"/>
<evidence type="ECO:0000256" key="1">
    <source>
        <dbReference type="SAM" id="MobiDB-lite"/>
    </source>
</evidence>
<dbReference type="Proteomes" id="UP000266066">
    <property type="component" value="Unassembled WGS sequence"/>
</dbReference>
<dbReference type="Proteomes" id="UP000260758">
    <property type="component" value="Unassembled WGS sequence"/>
</dbReference>
<dbReference type="InterPro" id="IPR046118">
    <property type="entry name" value="DUF6115"/>
</dbReference>
<dbReference type="EMBL" id="QSTP01000001">
    <property type="protein sequence ID" value="RGM75178.1"/>
    <property type="molecule type" value="Genomic_DNA"/>
</dbReference>
<gene>
    <name evidence="4" type="ORF">DWY38_01500</name>
    <name evidence="3" type="ORF">DXB99_01210</name>
</gene>
<sequence>MTTLEITLIIIGVVFLIGSFMVNDKLSHKDLDKIADMSAEELKIITEKEVTAAKKDLSDALDEEITQKQDETKRSLEKEANSKIMAINEYSDTVLDSINKAHNEIMFLYSMLNDKHDELTRLSGDIDKASSRLRSSFEPLSADSTKRAEKPSVAVQKPAEPKSGTMQQDTKPDMKQMTGIDISGIIKTQPASAAPASKAGATGTAATVSVKASDAAFGTPAGSSANADVINHTHEILKLYKSGKSNVEIAKLLSLGTGEVKLIIDLYKEGK</sequence>
<feature type="transmembrane region" description="Helical" evidence="2">
    <location>
        <begin position="6"/>
        <end position="23"/>
    </location>
</feature>
<protein>
    <submittedName>
        <fullName evidence="4">Uncharacterized protein</fullName>
    </submittedName>
</protein>
<dbReference type="Pfam" id="PF19610">
    <property type="entry name" value="DUF6115"/>
    <property type="match status" value="1"/>
</dbReference>
<dbReference type="AlphaFoldDB" id="A0A395V4B9"/>
<reference evidence="5 6" key="1">
    <citation type="submission" date="2018-08" db="EMBL/GenBank/DDBJ databases">
        <title>A genome reference for cultivated species of the human gut microbiota.</title>
        <authorList>
            <person name="Zou Y."/>
            <person name="Xue W."/>
            <person name="Luo G."/>
        </authorList>
    </citation>
    <scope>NUCLEOTIDE SEQUENCE [LARGE SCALE GENOMIC DNA]</scope>
    <source>
        <strain evidence="4 6">AF25-15</strain>
        <strain evidence="3 5">OM07-13</strain>
    </source>
</reference>
<feature type="region of interest" description="Disordered" evidence="1">
    <location>
        <begin position="131"/>
        <end position="172"/>
    </location>
</feature>
<comment type="caution">
    <text evidence="4">The sequence shown here is derived from an EMBL/GenBank/DDBJ whole genome shotgun (WGS) entry which is preliminary data.</text>
</comment>
<evidence type="ECO:0000313" key="6">
    <source>
        <dbReference type="Proteomes" id="UP000266066"/>
    </source>
</evidence>
<evidence type="ECO:0000313" key="5">
    <source>
        <dbReference type="Proteomes" id="UP000260758"/>
    </source>
</evidence>
<accession>A0A395V4B9</accession>
<organism evidence="4 6">
    <name type="scientific">Agathobacter rectalis</name>
    <dbReference type="NCBI Taxonomy" id="39491"/>
    <lineage>
        <taxon>Bacteria</taxon>
        <taxon>Bacillati</taxon>
        <taxon>Bacillota</taxon>
        <taxon>Clostridia</taxon>
        <taxon>Lachnospirales</taxon>
        <taxon>Lachnospiraceae</taxon>
        <taxon>Agathobacter</taxon>
    </lineage>
</organism>
<keyword evidence="2" id="KW-0472">Membrane</keyword>
<keyword evidence="2" id="KW-0812">Transmembrane</keyword>